<dbReference type="SUPFAM" id="SSF56496">
    <property type="entry name" value="Fibrinogen C-terminal domain-like"/>
    <property type="match status" value="1"/>
</dbReference>
<evidence type="ECO:0000313" key="3">
    <source>
        <dbReference type="EMBL" id="GFO02549.1"/>
    </source>
</evidence>
<dbReference type="InterPro" id="IPR036056">
    <property type="entry name" value="Fibrinogen-like_C"/>
</dbReference>
<evidence type="ECO:0000256" key="1">
    <source>
        <dbReference type="ARBA" id="ARBA00023157"/>
    </source>
</evidence>
<evidence type="ECO:0000259" key="2">
    <source>
        <dbReference type="PROSITE" id="PS51406"/>
    </source>
</evidence>
<reference evidence="3 4" key="1">
    <citation type="journal article" date="2021" name="Elife">
        <title>Chloroplast acquisition without the gene transfer in kleptoplastic sea slugs, Plakobranchus ocellatus.</title>
        <authorList>
            <person name="Maeda T."/>
            <person name="Takahashi S."/>
            <person name="Yoshida T."/>
            <person name="Shimamura S."/>
            <person name="Takaki Y."/>
            <person name="Nagai Y."/>
            <person name="Toyoda A."/>
            <person name="Suzuki Y."/>
            <person name="Arimoto A."/>
            <person name="Ishii H."/>
            <person name="Satoh N."/>
            <person name="Nishiyama T."/>
            <person name="Hasebe M."/>
            <person name="Maruyama T."/>
            <person name="Minagawa J."/>
            <person name="Obokata J."/>
            <person name="Shigenobu S."/>
        </authorList>
    </citation>
    <scope>NUCLEOTIDE SEQUENCE [LARGE SCALE GENOMIC DNA]</scope>
</reference>
<dbReference type="CDD" id="cd00087">
    <property type="entry name" value="FReD"/>
    <property type="match status" value="1"/>
</dbReference>
<sequence>MRVVNTTPSQCTNVLQHIPGTSTGIKATLFNIENILKDLFNPKACRKGMASILPGTPYPYRVIRPSPGGSFSFPYLCGTTTDGGGWIFIQRRMTGNVDFYRDWASYKKGFGSLDDEFWLGNENIHITTTKRYRYELRIDLKYNGRSAYAHYDAFWLENERSNYILRLGRYDGTAGDSMGQHRKKVFATDRDVYGKNCPELYIGAWWYSACHSANLNGKWMAYNYKGPRWRLFSGKNPVSFSEMKMRKL</sequence>
<dbReference type="PANTHER" id="PTHR19143">
    <property type="entry name" value="FIBRINOGEN/TENASCIN/ANGIOPOEITIN"/>
    <property type="match status" value="1"/>
</dbReference>
<protein>
    <submittedName>
        <fullName evidence="3">Tenascin-r</fullName>
    </submittedName>
</protein>
<dbReference type="GO" id="GO:0005615">
    <property type="term" value="C:extracellular space"/>
    <property type="evidence" value="ECO:0007669"/>
    <property type="project" value="TreeGrafter"/>
</dbReference>
<dbReference type="InterPro" id="IPR050373">
    <property type="entry name" value="Fibrinogen_C-term_domain"/>
</dbReference>
<dbReference type="PANTHER" id="PTHR19143:SF458">
    <property type="entry name" value="FIBRINOGEN C-TERMINAL DOMAIN-CONTAINING PROTEIN-RELATED"/>
    <property type="match status" value="1"/>
</dbReference>
<dbReference type="PROSITE" id="PS00514">
    <property type="entry name" value="FIBRINOGEN_C_1"/>
    <property type="match status" value="1"/>
</dbReference>
<name>A0AAV4A8K2_9GAST</name>
<dbReference type="InterPro" id="IPR014716">
    <property type="entry name" value="Fibrinogen_a/b/g_C_1"/>
</dbReference>
<dbReference type="EMBL" id="BLXT01003600">
    <property type="protein sequence ID" value="GFO02549.1"/>
    <property type="molecule type" value="Genomic_DNA"/>
</dbReference>
<dbReference type="Gene3D" id="3.90.215.10">
    <property type="entry name" value="Gamma Fibrinogen, chain A, domain 1"/>
    <property type="match status" value="1"/>
</dbReference>
<dbReference type="AlphaFoldDB" id="A0AAV4A8K2"/>
<proteinExistence type="predicted"/>
<keyword evidence="1" id="KW-1015">Disulfide bond</keyword>
<dbReference type="SMART" id="SM00186">
    <property type="entry name" value="FBG"/>
    <property type="match status" value="1"/>
</dbReference>
<dbReference type="InterPro" id="IPR002181">
    <property type="entry name" value="Fibrinogen_a/b/g_C_dom"/>
</dbReference>
<accession>A0AAV4A8K2</accession>
<feature type="domain" description="Fibrinogen C-terminal" evidence="2">
    <location>
        <begin position="36"/>
        <end position="248"/>
    </location>
</feature>
<dbReference type="InterPro" id="IPR020837">
    <property type="entry name" value="Fibrinogen_CS"/>
</dbReference>
<dbReference type="Pfam" id="PF00147">
    <property type="entry name" value="Fibrinogen_C"/>
    <property type="match status" value="1"/>
</dbReference>
<gene>
    <name evidence="3" type="ORF">PoB_002905400</name>
</gene>
<organism evidence="3 4">
    <name type="scientific">Plakobranchus ocellatus</name>
    <dbReference type="NCBI Taxonomy" id="259542"/>
    <lineage>
        <taxon>Eukaryota</taxon>
        <taxon>Metazoa</taxon>
        <taxon>Spiralia</taxon>
        <taxon>Lophotrochozoa</taxon>
        <taxon>Mollusca</taxon>
        <taxon>Gastropoda</taxon>
        <taxon>Heterobranchia</taxon>
        <taxon>Euthyneura</taxon>
        <taxon>Panpulmonata</taxon>
        <taxon>Sacoglossa</taxon>
        <taxon>Placobranchoidea</taxon>
        <taxon>Plakobranchidae</taxon>
        <taxon>Plakobranchus</taxon>
    </lineage>
</organism>
<comment type="caution">
    <text evidence="3">The sequence shown here is derived from an EMBL/GenBank/DDBJ whole genome shotgun (WGS) entry which is preliminary data.</text>
</comment>
<evidence type="ECO:0000313" key="4">
    <source>
        <dbReference type="Proteomes" id="UP000735302"/>
    </source>
</evidence>
<dbReference type="Proteomes" id="UP000735302">
    <property type="component" value="Unassembled WGS sequence"/>
</dbReference>
<keyword evidence="4" id="KW-1185">Reference proteome</keyword>
<dbReference type="PROSITE" id="PS51406">
    <property type="entry name" value="FIBRINOGEN_C_2"/>
    <property type="match status" value="1"/>
</dbReference>